<evidence type="ECO:0000256" key="1">
    <source>
        <dbReference type="SAM" id="MobiDB-lite"/>
    </source>
</evidence>
<evidence type="ECO:0000313" key="2">
    <source>
        <dbReference type="EMBL" id="RKP53263.1"/>
    </source>
</evidence>
<reference evidence="2 3" key="1">
    <citation type="submission" date="2018-10" db="EMBL/GenBank/DDBJ databases">
        <title>Robbsia sp. DHC34, isolated from soil.</title>
        <authorList>
            <person name="Gao Z.-H."/>
            <person name="Qiu L.-H."/>
        </authorList>
    </citation>
    <scope>NUCLEOTIDE SEQUENCE [LARGE SCALE GENOMIC DNA]</scope>
    <source>
        <strain evidence="2 3">DHC34</strain>
    </source>
</reference>
<feature type="compositionally biased region" description="Basic residues" evidence="1">
    <location>
        <begin position="77"/>
        <end position="86"/>
    </location>
</feature>
<dbReference type="EMBL" id="RBZU01000007">
    <property type="protein sequence ID" value="RKP53263.1"/>
    <property type="molecule type" value="Genomic_DNA"/>
</dbReference>
<protein>
    <submittedName>
        <fullName evidence="2">Uncharacterized protein</fullName>
    </submittedName>
</protein>
<comment type="caution">
    <text evidence="2">The sequence shown here is derived from an EMBL/GenBank/DDBJ whole genome shotgun (WGS) entry which is preliminary data.</text>
</comment>
<name>A0A494Y0A6_9BURK</name>
<proteinExistence type="predicted"/>
<sequence length="136" mass="15898">MTHGHKHVGKEPVETHALPFRCHHQINTRRAFSTSLCRRLADPDGDVDAIALERDRLDRRMQPYLDVLMRLRELGKSRHQPRRRQRRQDAHDQAALHRARGQFSRGRLNRVEGVLDSAKQAQASLRQLDFSREPVE</sequence>
<keyword evidence="3" id="KW-1185">Reference proteome</keyword>
<gene>
    <name evidence="2" type="ORF">D7S86_16150</name>
</gene>
<feature type="region of interest" description="Disordered" evidence="1">
    <location>
        <begin position="73"/>
        <end position="108"/>
    </location>
</feature>
<dbReference type="AlphaFoldDB" id="A0A494Y0A6"/>
<dbReference type="Proteomes" id="UP000270342">
    <property type="component" value="Unassembled WGS sequence"/>
</dbReference>
<accession>A0A494Y0A6</accession>
<organism evidence="2 3">
    <name type="scientific">Pararobbsia silviterrae</name>
    <dbReference type="NCBI Taxonomy" id="1792498"/>
    <lineage>
        <taxon>Bacteria</taxon>
        <taxon>Pseudomonadati</taxon>
        <taxon>Pseudomonadota</taxon>
        <taxon>Betaproteobacteria</taxon>
        <taxon>Burkholderiales</taxon>
        <taxon>Burkholderiaceae</taxon>
        <taxon>Pararobbsia</taxon>
    </lineage>
</organism>
<evidence type="ECO:0000313" key="3">
    <source>
        <dbReference type="Proteomes" id="UP000270342"/>
    </source>
</evidence>